<reference evidence="3 4" key="1">
    <citation type="submission" date="2023-07" db="EMBL/GenBank/DDBJ databases">
        <title>Sequencing the genomes of 1000 actinobacteria strains.</title>
        <authorList>
            <person name="Klenk H.-P."/>
        </authorList>
    </citation>
    <scope>NUCLEOTIDE SEQUENCE [LARGE SCALE GENOMIC DNA]</scope>
    <source>
        <strain evidence="3 4">DSM 44388</strain>
    </source>
</reference>
<feature type="domain" description="Pyridoxamine 5'-phosphate oxidase N-terminal" evidence="2">
    <location>
        <begin position="15"/>
        <end position="139"/>
    </location>
</feature>
<dbReference type="InterPro" id="IPR012349">
    <property type="entry name" value="Split_barrel_FMN-bd"/>
</dbReference>
<evidence type="ECO:0000256" key="1">
    <source>
        <dbReference type="ARBA" id="ARBA00023002"/>
    </source>
</evidence>
<dbReference type="PANTHER" id="PTHR35176:SF1">
    <property type="entry name" value="F420H(2)-DEPENDENT BILIVERDIN REDUCTASE"/>
    <property type="match status" value="1"/>
</dbReference>
<dbReference type="NCBIfam" id="TIGR03618">
    <property type="entry name" value="Rv1155_F420"/>
    <property type="match status" value="1"/>
</dbReference>
<dbReference type="SUPFAM" id="SSF50475">
    <property type="entry name" value="FMN-binding split barrel"/>
    <property type="match status" value="1"/>
</dbReference>
<dbReference type="EMBL" id="JAUSQZ010000001">
    <property type="protein sequence ID" value="MDP9828650.1"/>
    <property type="molecule type" value="Genomic_DNA"/>
</dbReference>
<evidence type="ECO:0000313" key="4">
    <source>
        <dbReference type="Proteomes" id="UP001235712"/>
    </source>
</evidence>
<dbReference type="InterPro" id="IPR052019">
    <property type="entry name" value="F420H2_bilvrd_red/Heme_oxyg"/>
</dbReference>
<sequence>MTKMTPEQAFQFLGAGVRTGHLATVRADGRPHAKPIWFVTDGTPAGFVLYFNTWHSSVAGRNLRRDPRVTISVDDSTPPFSYVIVEGTAELLTFDEATSEFRDRSTAIAARYMGDELAGSYGARNAVAGEFLVRITPSRVLGETGVAD</sequence>
<accession>A0ABT9P9D5</accession>
<dbReference type="InterPro" id="IPR011576">
    <property type="entry name" value="Pyridox_Oxase_N"/>
</dbReference>
<dbReference type="Proteomes" id="UP001235712">
    <property type="component" value="Unassembled WGS sequence"/>
</dbReference>
<keyword evidence="1" id="KW-0560">Oxidoreductase</keyword>
<dbReference type="RefSeq" id="WP_307246043.1">
    <property type="nucleotide sequence ID" value="NZ_JAUSQZ010000001.1"/>
</dbReference>
<proteinExistence type="predicted"/>
<gene>
    <name evidence="3" type="ORF">J2S57_004399</name>
</gene>
<dbReference type="Gene3D" id="2.30.110.10">
    <property type="entry name" value="Electron Transport, Fmn-binding Protein, Chain A"/>
    <property type="match status" value="1"/>
</dbReference>
<organism evidence="3 4">
    <name type="scientific">Kineosporia succinea</name>
    <dbReference type="NCBI Taxonomy" id="84632"/>
    <lineage>
        <taxon>Bacteria</taxon>
        <taxon>Bacillati</taxon>
        <taxon>Actinomycetota</taxon>
        <taxon>Actinomycetes</taxon>
        <taxon>Kineosporiales</taxon>
        <taxon>Kineosporiaceae</taxon>
        <taxon>Kineosporia</taxon>
    </lineage>
</organism>
<dbReference type="PANTHER" id="PTHR35176">
    <property type="entry name" value="HEME OXYGENASE HI_0854-RELATED"/>
    <property type="match status" value="1"/>
</dbReference>
<name>A0ABT9P9D5_9ACTN</name>
<keyword evidence="4" id="KW-1185">Reference proteome</keyword>
<evidence type="ECO:0000259" key="2">
    <source>
        <dbReference type="Pfam" id="PF01243"/>
    </source>
</evidence>
<protein>
    <submittedName>
        <fullName evidence="3">PPOX class probable F420-dependent enzyme</fullName>
    </submittedName>
</protein>
<dbReference type="Pfam" id="PF01243">
    <property type="entry name" value="PNPOx_N"/>
    <property type="match status" value="1"/>
</dbReference>
<comment type="caution">
    <text evidence="3">The sequence shown here is derived from an EMBL/GenBank/DDBJ whole genome shotgun (WGS) entry which is preliminary data.</text>
</comment>
<evidence type="ECO:0000313" key="3">
    <source>
        <dbReference type="EMBL" id="MDP9828650.1"/>
    </source>
</evidence>
<dbReference type="InterPro" id="IPR019920">
    <property type="entry name" value="F420-binding_dom_put"/>
</dbReference>